<organism evidence="2 3">
    <name type="scientific">Puccinia graminis f. sp. tritici</name>
    <dbReference type="NCBI Taxonomy" id="56615"/>
    <lineage>
        <taxon>Eukaryota</taxon>
        <taxon>Fungi</taxon>
        <taxon>Dikarya</taxon>
        <taxon>Basidiomycota</taxon>
        <taxon>Pucciniomycotina</taxon>
        <taxon>Pucciniomycetes</taxon>
        <taxon>Pucciniales</taxon>
        <taxon>Pucciniaceae</taxon>
        <taxon>Puccinia</taxon>
    </lineage>
</organism>
<comment type="caution">
    <text evidence="2">The sequence shown here is derived from an EMBL/GenBank/DDBJ whole genome shotgun (WGS) entry which is preliminary data.</text>
</comment>
<dbReference type="Proteomes" id="UP000324748">
    <property type="component" value="Unassembled WGS sequence"/>
</dbReference>
<dbReference type="AlphaFoldDB" id="A0A5B0PVF3"/>
<evidence type="ECO:0000313" key="1">
    <source>
        <dbReference type="EMBL" id="KAA1098934.1"/>
    </source>
</evidence>
<evidence type="ECO:0000313" key="3">
    <source>
        <dbReference type="Proteomes" id="UP000324748"/>
    </source>
</evidence>
<reference evidence="3 4" key="1">
    <citation type="submission" date="2019-05" db="EMBL/GenBank/DDBJ databases">
        <title>Emergence of the Ug99 lineage of the wheat stem rust pathogen through somatic hybridization.</title>
        <authorList>
            <person name="Li F."/>
            <person name="Upadhyaya N.M."/>
            <person name="Sperschneider J."/>
            <person name="Matny O."/>
            <person name="Nguyen-Phuc H."/>
            <person name="Mago R."/>
            <person name="Raley C."/>
            <person name="Miller M.E."/>
            <person name="Silverstein K.A.T."/>
            <person name="Henningsen E."/>
            <person name="Hirsch C.D."/>
            <person name="Visser B."/>
            <person name="Pretorius Z.A."/>
            <person name="Steffenson B.J."/>
            <person name="Schwessinger B."/>
            <person name="Dodds P.N."/>
            <person name="Figueroa M."/>
        </authorList>
    </citation>
    <scope>NUCLEOTIDE SEQUENCE [LARGE SCALE GENOMIC DNA]</scope>
    <source>
        <strain evidence="2">21-0</strain>
        <strain evidence="1 4">Ug99</strain>
    </source>
</reference>
<dbReference type="Proteomes" id="UP000325313">
    <property type="component" value="Unassembled WGS sequence"/>
</dbReference>
<name>A0A5B0PVF3_PUCGR</name>
<evidence type="ECO:0000313" key="4">
    <source>
        <dbReference type="Proteomes" id="UP000325313"/>
    </source>
</evidence>
<accession>A0A5B0PVF3</accession>
<gene>
    <name evidence="2" type="ORF">PGT21_031216</name>
    <name evidence="1" type="ORF">PGTUg99_002626</name>
</gene>
<evidence type="ECO:0000313" key="2">
    <source>
        <dbReference type="EMBL" id="KAA1104754.1"/>
    </source>
</evidence>
<proteinExistence type="predicted"/>
<dbReference type="EMBL" id="VSWC01000041">
    <property type="protein sequence ID" value="KAA1104754.1"/>
    <property type="molecule type" value="Genomic_DNA"/>
</dbReference>
<keyword evidence="3" id="KW-1185">Reference proteome</keyword>
<sequence length="66" mass="7371">MKTSSTRKIIPDVVTPRGGSITGKLVNWAGSPRTMLNTRDAYLPHLKLDQIIAVLYPIAIIFHINR</sequence>
<protein>
    <submittedName>
        <fullName evidence="2">Uncharacterized protein</fullName>
    </submittedName>
</protein>
<dbReference type="EMBL" id="VDEP01000344">
    <property type="protein sequence ID" value="KAA1098934.1"/>
    <property type="molecule type" value="Genomic_DNA"/>
</dbReference>